<evidence type="ECO:0000313" key="6">
    <source>
        <dbReference type="Proteomes" id="UP000319342"/>
    </source>
</evidence>
<dbReference type="InterPro" id="IPR039647">
    <property type="entry name" value="EF_hand_pair_protein_CML-like"/>
</dbReference>
<keyword evidence="2" id="KW-0677">Repeat</keyword>
<evidence type="ECO:0000256" key="3">
    <source>
        <dbReference type="SAM" id="SignalP"/>
    </source>
</evidence>
<sequence length="275" mass="29724" precursor="true">MTPLRPLLLFALVALPVAVPFVAPAPVQDQDQGELARRYFAIADYDGGGWVSIAEASQSLLISREEFRRYDIDQDGGIDRTEFEARYRRIVETQGIFQPPIPAPKRAVNLPTPTLSWFQRFDTDGSGSWDLAELSLALEDRDLSQLATAESFALVDADRSGRLEAAEIESVLQLVTLNGGVPRARASSVRELFGEALPTPVGPGVVPSPARLPGPLPIFERLDVNGDGVCSDVDLRELAFPAALPIRPQALLAALDLDGDGALSASEFHRALLAE</sequence>
<evidence type="ECO:0000256" key="1">
    <source>
        <dbReference type="ARBA" id="ARBA00022723"/>
    </source>
</evidence>
<dbReference type="InterPro" id="IPR018247">
    <property type="entry name" value="EF_Hand_1_Ca_BS"/>
</dbReference>
<dbReference type="Gene3D" id="1.10.238.10">
    <property type="entry name" value="EF-hand"/>
    <property type="match status" value="3"/>
</dbReference>
<dbReference type="EMBL" id="CP036290">
    <property type="protein sequence ID" value="QDU85527.1"/>
    <property type="molecule type" value="Genomic_DNA"/>
</dbReference>
<dbReference type="RefSeq" id="WP_145189042.1">
    <property type="nucleotide sequence ID" value="NZ_CP036290.1"/>
</dbReference>
<dbReference type="OrthoDB" id="260830at2"/>
<dbReference type="AlphaFoldDB" id="A0A518D238"/>
<evidence type="ECO:0000256" key="2">
    <source>
        <dbReference type="ARBA" id="ARBA00022737"/>
    </source>
</evidence>
<feature type="domain" description="EF-hand" evidence="4">
    <location>
        <begin position="143"/>
        <end position="178"/>
    </location>
</feature>
<dbReference type="InterPro" id="IPR002048">
    <property type="entry name" value="EF_hand_dom"/>
</dbReference>
<protein>
    <submittedName>
        <fullName evidence="5">EF hand</fullName>
    </submittedName>
</protein>
<accession>A0A518D238</accession>
<dbReference type="SUPFAM" id="SSF47473">
    <property type="entry name" value="EF-hand"/>
    <property type="match status" value="2"/>
</dbReference>
<dbReference type="PROSITE" id="PS50222">
    <property type="entry name" value="EF_HAND_2"/>
    <property type="match status" value="3"/>
</dbReference>
<feature type="chain" id="PRO_5021823955" evidence="3">
    <location>
        <begin position="26"/>
        <end position="275"/>
    </location>
</feature>
<dbReference type="GO" id="GO:0005509">
    <property type="term" value="F:calcium ion binding"/>
    <property type="evidence" value="ECO:0007669"/>
    <property type="project" value="InterPro"/>
</dbReference>
<gene>
    <name evidence="5" type="ORF">Pla163_26590</name>
</gene>
<dbReference type="Proteomes" id="UP000319342">
    <property type="component" value="Chromosome"/>
</dbReference>
<feature type="domain" description="EF-hand" evidence="4">
    <location>
        <begin position="249"/>
        <end position="275"/>
    </location>
</feature>
<proteinExistence type="predicted"/>
<evidence type="ECO:0000313" key="5">
    <source>
        <dbReference type="EMBL" id="QDU85527.1"/>
    </source>
</evidence>
<dbReference type="InterPro" id="IPR011992">
    <property type="entry name" value="EF-hand-dom_pair"/>
</dbReference>
<dbReference type="Pfam" id="PF13202">
    <property type="entry name" value="EF-hand_5"/>
    <property type="match status" value="4"/>
</dbReference>
<keyword evidence="1" id="KW-0479">Metal-binding</keyword>
<dbReference type="PANTHER" id="PTHR10891">
    <property type="entry name" value="EF-HAND CALCIUM-BINDING DOMAIN CONTAINING PROTEIN"/>
    <property type="match status" value="1"/>
</dbReference>
<evidence type="ECO:0000259" key="4">
    <source>
        <dbReference type="PROSITE" id="PS50222"/>
    </source>
</evidence>
<dbReference type="CDD" id="cd00051">
    <property type="entry name" value="EFh"/>
    <property type="match status" value="1"/>
</dbReference>
<feature type="domain" description="EF-hand" evidence="4">
    <location>
        <begin position="58"/>
        <end position="93"/>
    </location>
</feature>
<keyword evidence="3" id="KW-0732">Signal</keyword>
<name>A0A518D238_9BACT</name>
<reference evidence="5 6" key="1">
    <citation type="submission" date="2019-02" db="EMBL/GenBank/DDBJ databases">
        <title>Deep-cultivation of Planctomycetes and their phenomic and genomic characterization uncovers novel biology.</title>
        <authorList>
            <person name="Wiegand S."/>
            <person name="Jogler M."/>
            <person name="Boedeker C."/>
            <person name="Pinto D."/>
            <person name="Vollmers J."/>
            <person name="Rivas-Marin E."/>
            <person name="Kohn T."/>
            <person name="Peeters S.H."/>
            <person name="Heuer A."/>
            <person name="Rast P."/>
            <person name="Oberbeckmann S."/>
            <person name="Bunk B."/>
            <person name="Jeske O."/>
            <person name="Meyerdierks A."/>
            <person name="Storesund J.E."/>
            <person name="Kallscheuer N."/>
            <person name="Luecker S."/>
            <person name="Lage O.M."/>
            <person name="Pohl T."/>
            <person name="Merkel B.J."/>
            <person name="Hornburger P."/>
            <person name="Mueller R.-W."/>
            <person name="Bruemmer F."/>
            <person name="Labrenz M."/>
            <person name="Spormann A.M."/>
            <person name="Op den Camp H."/>
            <person name="Overmann J."/>
            <person name="Amann R."/>
            <person name="Jetten M.S.M."/>
            <person name="Mascher T."/>
            <person name="Medema M.H."/>
            <person name="Devos D.P."/>
            <person name="Kaster A.-K."/>
            <person name="Ovreas L."/>
            <person name="Rohde M."/>
            <person name="Galperin M.Y."/>
            <person name="Jogler C."/>
        </authorList>
    </citation>
    <scope>NUCLEOTIDE SEQUENCE [LARGE SCALE GENOMIC DNA]</scope>
    <source>
        <strain evidence="5 6">Pla163</strain>
    </source>
</reference>
<keyword evidence="6" id="KW-1185">Reference proteome</keyword>
<feature type="signal peptide" evidence="3">
    <location>
        <begin position="1"/>
        <end position="25"/>
    </location>
</feature>
<dbReference type="SMART" id="SM00054">
    <property type="entry name" value="EFh"/>
    <property type="match status" value="4"/>
</dbReference>
<dbReference type="PROSITE" id="PS00018">
    <property type="entry name" value="EF_HAND_1"/>
    <property type="match status" value="3"/>
</dbReference>
<organism evidence="5 6">
    <name type="scientific">Rohdeia mirabilis</name>
    <dbReference type="NCBI Taxonomy" id="2528008"/>
    <lineage>
        <taxon>Bacteria</taxon>
        <taxon>Pseudomonadati</taxon>
        <taxon>Planctomycetota</taxon>
        <taxon>Planctomycetia</taxon>
        <taxon>Planctomycetia incertae sedis</taxon>
        <taxon>Rohdeia</taxon>
    </lineage>
</organism>